<keyword evidence="2 6" id="KW-0812">Transmembrane</keyword>
<feature type="transmembrane region" description="Helical" evidence="6">
    <location>
        <begin position="96"/>
        <end position="116"/>
    </location>
</feature>
<dbReference type="GO" id="GO:0005886">
    <property type="term" value="C:plasma membrane"/>
    <property type="evidence" value="ECO:0007669"/>
    <property type="project" value="TreeGrafter"/>
</dbReference>
<feature type="compositionally biased region" description="Polar residues" evidence="5">
    <location>
        <begin position="349"/>
        <end position="370"/>
    </location>
</feature>
<evidence type="ECO:0000256" key="4">
    <source>
        <dbReference type="ARBA" id="ARBA00023136"/>
    </source>
</evidence>
<dbReference type="InterPro" id="IPR003689">
    <property type="entry name" value="ZIP"/>
</dbReference>
<evidence type="ECO:0000313" key="7">
    <source>
        <dbReference type="EMBL" id="KAF9072499.1"/>
    </source>
</evidence>
<organism evidence="7 8">
    <name type="scientific">Rhodocollybia butyracea</name>
    <dbReference type="NCBI Taxonomy" id="206335"/>
    <lineage>
        <taxon>Eukaryota</taxon>
        <taxon>Fungi</taxon>
        <taxon>Dikarya</taxon>
        <taxon>Basidiomycota</taxon>
        <taxon>Agaricomycotina</taxon>
        <taxon>Agaricomycetes</taxon>
        <taxon>Agaricomycetidae</taxon>
        <taxon>Agaricales</taxon>
        <taxon>Marasmiineae</taxon>
        <taxon>Omphalotaceae</taxon>
        <taxon>Rhodocollybia</taxon>
    </lineage>
</organism>
<evidence type="ECO:0000256" key="1">
    <source>
        <dbReference type="ARBA" id="ARBA00004141"/>
    </source>
</evidence>
<evidence type="ECO:0000256" key="5">
    <source>
        <dbReference type="SAM" id="MobiDB-lite"/>
    </source>
</evidence>
<evidence type="ECO:0000313" key="8">
    <source>
        <dbReference type="Proteomes" id="UP000772434"/>
    </source>
</evidence>
<keyword evidence="4 6" id="KW-0472">Membrane</keyword>
<feature type="transmembrane region" description="Helical" evidence="6">
    <location>
        <begin position="374"/>
        <end position="398"/>
    </location>
</feature>
<dbReference type="PANTHER" id="PTHR11040">
    <property type="entry name" value="ZINC/IRON TRANSPORTER"/>
    <property type="match status" value="1"/>
</dbReference>
<feature type="transmembrane region" description="Helical" evidence="6">
    <location>
        <begin position="53"/>
        <end position="76"/>
    </location>
</feature>
<feature type="region of interest" description="Disordered" evidence="5">
    <location>
        <begin position="244"/>
        <end position="276"/>
    </location>
</feature>
<comment type="subcellular location">
    <subcellularLocation>
        <location evidence="1">Membrane</location>
        <topology evidence="1">Multi-pass membrane protein</topology>
    </subcellularLocation>
</comment>
<feature type="transmembrane region" description="Helical" evidence="6">
    <location>
        <begin position="20"/>
        <end position="41"/>
    </location>
</feature>
<reference evidence="7" key="1">
    <citation type="submission" date="2020-11" db="EMBL/GenBank/DDBJ databases">
        <authorList>
            <consortium name="DOE Joint Genome Institute"/>
            <person name="Ahrendt S."/>
            <person name="Riley R."/>
            <person name="Andreopoulos W."/>
            <person name="Labutti K."/>
            <person name="Pangilinan J."/>
            <person name="Ruiz-Duenas F.J."/>
            <person name="Barrasa J.M."/>
            <person name="Sanchez-Garcia M."/>
            <person name="Camarero S."/>
            <person name="Miyauchi S."/>
            <person name="Serrano A."/>
            <person name="Linde D."/>
            <person name="Babiker R."/>
            <person name="Drula E."/>
            <person name="Ayuso-Fernandez I."/>
            <person name="Pacheco R."/>
            <person name="Padilla G."/>
            <person name="Ferreira P."/>
            <person name="Barriuso J."/>
            <person name="Kellner H."/>
            <person name="Castanera R."/>
            <person name="Alfaro M."/>
            <person name="Ramirez L."/>
            <person name="Pisabarro A.G."/>
            <person name="Kuo A."/>
            <person name="Tritt A."/>
            <person name="Lipzen A."/>
            <person name="He G."/>
            <person name="Yan M."/>
            <person name="Ng V."/>
            <person name="Cullen D."/>
            <person name="Martin F."/>
            <person name="Rosso M.-N."/>
            <person name="Henrissat B."/>
            <person name="Hibbett D."/>
            <person name="Martinez A.T."/>
            <person name="Grigoriev I.V."/>
        </authorList>
    </citation>
    <scope>NUCLEOTIDE SEQUENCE</scope>
    <source>
        <strain evidence="7">AH 40177</strain>
    </source>
</reference>
<feature type="transmembrane region" description="Helical" evidence="6">
    <location>
        <begin position="290"/>
        <end position="313"/>
    </location>
</feature>
<sequence length="496" mass="53215">MSQAIGFFISFTMDSIYQGLHIGAMATIFVISLLAVSFPALSQRVRFLSIPKIVFFVGKHFGTGVILSTAFCHLLQDSFEALMSNAVKSHYPGVGKRTGFIILGSLLAIFLVEYIITSYVDHLHEETEDEILEAERPISSHPADERTHLLSSSFASAYPGSRHSRSLSHYSLSHSHDTKASLPVPEPHYLSSVVGNSPRHSRSNGSFYIINDLNYHLKNGEYHLVGGKGQCVCVCVCPAEEAPHGQHGLERSSVFPSPEESTVIQRGAENTGSDGHETQKIWAANRRRQVVALIFLQCGIMIHSLVIGLTLSITSGAQFTTLVTAIIFHQLFEGLSLGIRIAAIPPSDGYSSARPSSPSTNGARSRSTPSHHSWLMPILTFLFSITTPVGIALGLVVFSSRTRNSDESRIFLTQGLMSAISAGMLIYAATVEMLAGDFVFGTLGGGGTGSGHSHGGEFIDDNGSAGTEMEEGVPVRRKALALISLLAGVAAMGAIE</sequence>
<evidence type="ECO:0000256" key="2">
    <source>
        <dbReference type="ARBA" id="ARBA00022692"/>
    </source>
</evidence>
<dbReference type="OrthoDB" id="448280at2759"/>
<proteinExistence type="predicted"/>
<name>A0A9P5UAY1_9AGAR</name>
<dbReference type="GO" id="GO:0005385">
    <property type="term" value="F:zinc ion transmembrane transporter activity"/>
    <property type="evidence" value="ECO:0007669"/>
    <property type="project" value="TreeGrafter"/>
</dbReference>
<dbReference type="PANTHER" id="PTHR11040:SF44">
    <property type="entry name" value="PROTEIN ZNTC-RELATED"/>
    <property type="match status" value="1"/>
</dbReference>
<keyword evidence="3 6" id="KW-1133">Transmembrane helix</keyword>
<feature type="transmembrane region" description="Helical" evidence="6">
    <location>
        <begin position="410"/>
        <end position="430"/>
    </location>
</feature>
<dbReference type="Proteomes" id="UP000772434">
    <property type="component" value="Unassembled WGS sequence"/>
</dbReference>
<comment type="caution">
    <text evidence="7">The sequence shown here is derived from an EMBL/GenBank/DDBJ whole genome shotgun (WGS) entry which is preliminary data.</text>
</comment>
<gene>
    <name evidence="7" type="ORF">BDP27DRAFT_416528</name>
</gene>
<feature type="region of interest" description="Disordered" evidence="5">
    <location>
        <begin position="348"/>
        <end position="370"/>
    </location>
</feature>
<evidence type="ECO:0000256" key="6">
    <source>
        <dbReference type="SAM" id="Phobius"/>
    </source>
</evidence>
<dbReference type="Pfam" id="PF02535">
    <property type="entry name" value="Zip"/>
    <property type="match status" value="2"/>
</dbReference>
<dbReference type="EMBL" id="JADNRY010000024">
    <property type="protein sequence ID" value="KAF9072499.1"/>
    <property type="molecule type" value="Genomic_DNA"/>
</dbReference>
<keyword evidence="8" id="KW-1185">Reference proteome</keyword>
<accession>A0A9P5UAY1</accession>
<protein>
    <submittedName>
        <fullName evidence="7">ZIP zinc transporter-domain-containing protein</fullName>
    </submittedName>
</protein>
<feature type="compositionally biased region" description="Polar residues" evidence="5">
    <location>
        <begin position="259"/>
        <end position="273"/>
    </location>
</feature>
<evidence type="ECO:0000256" key="3">
    <source>
        <dbReference type="ARBA" id="ARBA00022989"/>
    </source>
</evidence>
<dbReference type="AlphaFoldDB" id="A0A9P5UAY1"/>